<dbReference type="KEGG" id="ffu:CLAFUR5_02882"/>
<dbReference type="PANTHER" id="PTHR46010:SF1">
    <property type="entry name" value="PROTEIN IWS1 HOMOLOG"/>
    <property type="match status" value="1"/>
</dbReference>
<evidence type="ECO:0000256" key="3">
    <source>
        <dbReference type="PROSITE-ProRule" id="PRU00649"/>
    </source>
</evidence>
<feature type="compositionally biased region" description="Low complexity" evidence="4">
    <location>
        <begin position="408"/>
        <end position="418"/>
    </location>
</feature>
<dbReference type="OrthoDB" id="21124at2759"/>
<feature type="compositionally biased region" description="Basic residues" evidence="4">
    <location>
        <begin position="153"/>
        <end position="169"/>
    </location>
</feature>
<dbReference type="Pfam" id="PF08711">
    <property type="entry name" value="Med26"/>
    <property type="match status" value="1"/>
</dbReference>
<proteinExistence type="inferred from homology"/>
<dbReference type="PROSITE" id="PS51319">
    <property type="entry name" value="TFIIS_N"/>
    <property type="match status" value="1"/>
</dbReference>
<dbReference type="Gene3D" id="1.20.930.10">
    <property type="entry name" value="Conserved domain common to transcription factors TFIIS, elongin A, CRSP70"/>
    <property type="match status" value="1"/>
</dbReference>
<evidence type="ECO:0000259" key="5">
    <source>
        <dbReference type="PROSITE" id="PS51319"/>
    </source>
</evidence>
<dbReference type="GeneID" id="71982760"/>
<dbReference type="PANTHER" id="PTHR46010">
    <property type="entry name" value="PROTEIN IWS1 HOMOLOG"/>
    <property type="match status" value="1"/>
</dbReference>
<reference evidence="6" key="1">
    <citation type="submission" date="2021-12" db="EMBL/GenBank/DDBJ databases">
        <authorList>
            <person name="Zaccaron A."/>
            <person name="Stergiopoulos I."/>
        </authorList>
    </citation>
    <scope>NUCLEOTIDE SEQUENCE</scope>
    <source>
        <strain evidence="6">Race5_Kim</strain>
    </source>
</reference>
<protein>
    <submittedName>
        <fullName evidence="6">Transcription factor iws1</fullName>
    </submittedName>
</protein>
<organism evidence="6 7">
    <name type="scientific">Passalora fulva</name>
    <name type="common">Tomato leaf mold</name>
    <name type="synonym">Cladosporium fulvum</name>
    <dbReference type="NCBI Taxonomy" id="5499"/>
    <lineage>
        <taxon>Eukaryota</taxon>
        <taxon>Fungi</taxon>
        <taxon>Dikarya</taxon>
        <taxon>Ascomycota</taxon>
        <taxon>Pezizomycotina</taxon>
        <taxon>Dothideomycetes</taxon>
        <taxon>Dothideomycetidae</taxon>
        <taxon>Mycosphaerellales</taxon>
        <taxon>Mycosphaerellaceae</taxon>
        <taxon>Fulvia</taxon>
    </lineage>
</organism>
<comment type="function">
    <text evidence="1">Transcription factor involved in RNA polymerase II transcription regulation. May function in both SPT15/TBP post-recruitment and recruitment steps of transcription.</text>
</comment>
<evidence type="ECO:0000256" key="4">
    <source>
        <dbReference type="SAM" id="MobiDB-lite"/>
    </source>
</evidence>
<evidence type="ECO:0000256" key="2">
    <source>
        <dbReference type="ARBA" id="ARBA00037992"/>
    </source>
</evidence>
<dbReference type="EMBL" id="CP090164">
    <property type="protein sequence ID" value="UJO14461.1"/>
    <property type="molecule type" value="Genomic_DNA"/>
</dbReference>
<feature type="region of interest" description="Disordered" evidence="4">
    <location>
        <begin position="397"/>
        <end position="422"/>
    </location>
</feature>
<evidence type="ECO:0000256" key="1">
    <source>
        <dbReference type="ARBA" id="ARBA00037349"/>
    </source>
</evidence>
<dbReference type="InterPro" id="IPR017923">
    <property type="entry name" value="TFIIS_N"/>
</dbReference>
<gene>
    <name evidence="6" type="ORF">CLAFUR5_02882</name>
</gene>
<feature type="compositionally biased region" description="Basic and acidic residues" evidence="4">
    <location>
        <begin position="183"/>
        <end position="235"/>
    </location>
</feature>
<comment type="subcellular location">
    <subcellularLocation>
        <location evidence="3">Nucleus</location>
    </subcellularLocation>
</comment>
<dbReference type="InterPro" id="IPR051037">
    <property type="entry name" value="RNAPII_TF_IWS1"/>
</dbReference>
<feature type="compositionally biased region" description="Acidic residues" evidence="4">
    <location>
        <begin position="94"/>
        <end position="112"/>
    </location>
</feature>
<evidence type="ECO:0000313" key="7">
    <source>
        <dbReference type="Proteomes" id="UP000756132"/>
    </source>
</evidence>
<dbReference type="Proteomes" id="UP000756132">
    <property type="component" value="Chromosome 2"/>
</dbReference>
<feature type="domain" description="TFIIS N-terminal" evidence="5">
    <location>
        <begin position="312"/>
        <end position="390"/>
    </location>
</feature>
<dbReference type="InterPro" id="IPR035441">
    <property type="entry name" value="TFIIS/LEDGF_dom_sf"/>
</dbReference>
<accession>A0A9Q8P608</accession>
<name>A0A9Q8P608_PASFU</name>
<comment type="similarity">
    <text evidence="2">Belongs to the IWS1 family.</text>
</comment>
<feature type="region of interest" description="Disordered" evidence="4">
    <location>
        <begin position="1"/>
        <end position="251"/>
    </location>
</feature>
<dbReference type="GO" id="GO:0016973">
    <property type="term" value="P:poly(A)+ mRNA export from nucleus"/>
    <property type="evidence" value="ECO:0007669"/>
    <property type="project" value="TreeGrafter"/>
</dbReference>
<keyword evidence="3" id="KW-0539">Nucleus</keyword>
<dbReference type="RefSeq" id="XP_047758827.1">
    <property type="nucleotide sequence ID" value="XM_047902030.1"/>
</dbReference>
<dbReference type="AlphaFoldDB" id="A0A9Q8P608"/>
<dbReference type="GO" id="GO:0005634">
    <property type="term" value="C:nucleus"/>
    <property type="evidence" value="ECO:0007669"/>
    <property type="project" value="UniProtKB-SubCell"/>
</dbReference>
<evidence type="ECO:0000313" key="6">
    <source>
        <dbReference type="EMBL" id="UJO14461.1"/>
    </source>
</evidence>
<dbReference type="SUPFAM" id="SSF47676">
    <property type="entry name" value="Conserved domain common to transcription factors TFIIS, elongin A, CRSP70"/>
    <property type="match status" value="1"/>
</dbReference>
<dbReference type="OMA" id="MPAYNIQ"/>
<reference evidence="6" key="2">
    <citation type="journal article" date="2022" name="Microb. Genom.">
        <title>A chromosome-scale genome assembly of the tomato pathogen Cladosporium fulvum reveals a compartmentalized genome architecture and the presence of a dispensable chromosome.</title>
        <authorList>
            <person name="Zaccaron A.Z."/>
            <person name="Chen L.H."/>
            <person name="Samaras A."/>
            <person name="Stergiopoulos I."/>
        </authorList>
    </citation>
    <scope>NUCLEOTIDE SEQUENCE</scope>
    <source>
        <strain evidence="6">Race5_Kim</strain>
    </source>
</reference>
<keyword evidence="7" id="KW-1185">Reference proteome</keyword>
<sequence length="496" mass="55207">MEDLEMPEGSPSLDAGPEPQHGADPGDPLRPEIEEENNAAGTPPMADPEADMETRDDDEHPLTDNVAGQEDKAHDAADEDADHTNVDNTADAINNDDVDDESDLDEVNEAEFADFNPDSMELNTQREIDADTIGAIGVHKRKRTAEEEEEHQRKKKKKEKKREKPKRRRAGADEDDFEGGPEIDGKRSRKSKVDADGKPVKRAGKAPEPEVNEEHLSPEERRRRALDRKMDEALKSHRVSRRKAAQDAEERADHEIEAIRRQIIQACEADQKAREVNQIATAKIKILPKVVELMNRNTIQSQLVDPEVNILEAVRFMLEPADKDGALPNYQIQRELFAILSKLNLNKECLVSSGIGKVMLFYTKSTQAQPEIKRQAERLVAEWMRIVLNKGKDRRNLPVESRTYDPLAAAQSQRAGASQKDRATIAAENRRKALSQEGPTNRARVQGGVGTYTIAPVSNLSNAQGVSSRKLGASGEDQFRKIAGRAAVKSGQSSRR</sequence>